<evidence type="ECO:0000313" key="4">
    <source>
        <dbReference type="Proteomes" id="UP001279860"/>
    </source>
</evidence>
<dbReference type="InterPro" id="IPR019080">
    <property type="entry name" value="YqaJ_viral_recombinase"/>
</dbReference>
<sequence length="529" mass="59830">MKTLDLVQGSQEWLEARLNYYCASEAPAVMGESKYMSRSQLLDLKKGWQSNPVSSFTQKLFDDGHEHEDMARDILELEELEDYPPVVGLEVVDGIEMLASFDGFGDAGAWEHKDWNKTLAENVRNALLEPHYYWQLEHQCIVGGLNEVQFTCSDGTENNRVSMIYQSVPERRDQLIAAWKQFDKDLEKHELKAKAVPVTAENIQELPPVTYKMNGLALASNFEEFKSRADSLIEQSQSPLETDQDFANAENMVKVFKSAEEKIGIISQEVLGEVESIDTFVKDLGLISENIRQARLTLDKQVKKRKEEIKSSLIAKAKADLDTLLGDASLEYNVAFSVLADFSAAIKGKRNIESIRGAIDDELAKAKVTLLELKDVVQKNHNSLNQHPEYRFLFNDWASIAFKPKDDFETLVKLRITEHKEAEEKRLKAERERIEHEAKEKAKSEAVDQAMHDIQPQVKSRLSVAREVVNTIQSSPVADFKPKAVETITISVDKYRDLQNKADLLDALFAAGVDSWDGYGEAIEMLKAS</sequence>
<evidence type="ECO:0000313" key="3">
    <source>
        <dbReference type="EMBL" id="MDW6094021.1"/>
    </source>
</evidence>
<keyword evidence="1" id="KW-0175">Coiled coil</keyword>
<accession>A0ABU4IX91</accession>
<evidence type="ECO:0000259" key="2">
    <source>
        <dbReference type="Pfam" id="PF09588"/>
    </source>
</evidence>
<proteinExistence type="predicted"/>
<name>A0ABU4IX91_9VIBR</name>
<reference evidence="3 4" key="1">
    <citation type="submission" date="2023-11" db="EMBL/GenBank/DDBJ databases">
        <title>Plant-associative lifestyle of Vibrio porteresiae and its evolutionary dynamics.</title>
        <authorList>
            <person name="Rameshkumar N."/>
            <person name="Kirti K."/>
        </authorList>
    </citation>
    <scope>NUCLEOTIDE SEQUENCE [LARGE SCALE GENOMIC DNA]</scope>
    <source>
        <strain evidence="3 4">MSSRF7</strain>
    </source>
</reference>
<organism evidence="3 4">
    <name type="scientific">Vibrio rhizosphaerae</name>
    <dbReference type="NCBI Taxonomy" id="398736"/>
    <lineage>
        <taxon>Bacteria</taxon>
        <taxon>Pseudomonadati</taxon>
        <taxon>Pseudomonadota</taxon>
        <taxon>Gammaproteobacteria</taxon>
        <taxon>Vibrionales</taxon>
        <taxon>Vibrionaceae</taxon>
        <taxon>Vibrio</taxon>
    </lineage>
</organism>
<dbReference type="Pfam" id="PF25708">
    <property type="entry name" value="Phage_T7_Gp5_9"/>
    <property type="match status" value="1"/>
</dbReference>
<protein>
    <submittedName>
        <fullName evidence="3">Homogentisate 1,2-dioxygenase</fullName>
    </submittedName>
</protein>
<evidence type="ECO:0000256" key="1">
    <source>
        <dbReference type="SAM" id="Coils"/>
    </source>
</evidence>
<dbReference type="EMBL" id="JAWRCP010000002">
    <property type="protein sequence ID" value="MDW6094021.1"/>
    <property type="molecule type" value="Genomic_DNA"/>
</dbReference>
<keyword evidence="4" id="KW-1185">Reference proteome</keyword>
<dbReference type="InterPro" id="IPR058007">
    <property type="entry name" value="Gp5.9"/>
</dbReference>
<dbReference type="InterPro" id="IPR011335">
    <property type="entry name" value="Restrct_endonuc-II-like"/>
</dbReference>
<dbReference type="SUPFAM" id="SSF52980">
    <property type="entry name" value="Restriction endonuclease-like"/>
    <property type="match status" value="1"/>
</dbReference>
<dbReference type="Gene3D" id="3.90.320.10">
    <property type="match status" value="1"/>
</dbReference>
<dbReference type="RefSeq" id="WP_318585375.1">
    <property type="nucleotide sequence ID" value="NZ_JAWRCP010000002.1"/>
</dbReference>
<comment type="caution">
    <text evidence="3">The sequence shown here is derived from an EMBL/GenBank/DDBJ whole genome shotgun (WGS) entry which is preliminary data.</text>
</comment>
<dbReference type="Pfam" id="PF09588">
    <property type="entry name" value="YqaJ"/>
    <property type="match status" value="1"/>
</dbReference>
<feature type="domain" description="YqaJ viral recombinase" evidence="2">
    <location>
        <begin position="12"/>
        <end position="145"/>
    </location>
</feature>
<gene>
    <name evidence="3" type="ORF">SBX64_15895</name>
</gene>
<dbReference type="Proteomes" id="UP001279860">
    <property type="component" value="Unassembled WGS sequence"/>
</dbReference>
<dbReference type="InterPro" id="IPR011604">
    <property type="entry name" value="PDDEXK-like_dom_sf"/>
</dbReference>
<feature type="coiled-coil region" evidence="1">
    <location>
        <begin position="417"/>
        <end position="444"/>
    </location>
</feature>